<reference evidence="1 2" key="1">
    <citation type="journal article" date="2020" name="Nature">
        <title>Six reference-quality genomes reveal evolution of bat adaptations.</title>
        <authorList>
            <person name="Jebb D."/>
            <person name="Huang Z."/>
            <person name="Pippel M."/>
            <person name="Hughes G.M."/>
            <person name="Lavrichenko K."/>
            <person name="Devanna P."/>
            <person name="Winkler S."/>
            <person name="Jermiin L.S."/>
            <person name="Skirmuntt E.C."/>
            <person name="Katzourakis A."/>
            <person name="Burkitt-Gray L."/>
            <person name="Ray D.A."/>
            <person name="Sullivan K.A.M."/>
            <person name="Roscito J.G."/>
            <person name="Kirilenko B.M."/>
            <person name="Davalos L.M."/>
            <person name="Corthals A.P."/>
            <person name="Power M.L."/>
            <person name="Jones G."/>
            <person name="Ransome R.D."/>
            <person name="Dechmann D.K.N."/>
            <person name="Locatelli A.G."/>
            <person name="Puechmaille S.J."/>
            <person name="Fedrigo O."/>
            <person name="Jarvis E.D."/>
            <person name="Hiller M."/>
            <person name="Vernes S.C."/>
            <person name="Myers E.W."/>
            <person name="Teeling E.C."/>
        </authorList>
    </citation>
    <scope>NUCLEOTIDE SEQUENCE [LARGE SCALE GENOMIC DNA]</scope>
    <source>
        <strain evidence="1">MMolMol1</strain>
        <tissue evidence="1">Muscle</tissue>
    </source>
</reference>
<dbReference type="Proteomes" id="UP000550707">
    <property type="component" value="Unassembled WGS sequence"/>
</dbReference>
<organism evidence="1 2">
    <name type="scientific">Molossus molossus</name>
    <name type="common">Pallas' mastiff bat</name>
    <name type="synonym">Vespertilio molossus</name>
    <dbReference type="NCBI Taxonomy" id="27622"/>
    <lineage>
        <taxon>Eukaryota</taxon>
        <taxon>Metazoa</taxon>
        <taxon>Chordata</taxon>
        <taxon>Craniata</taxon>
        <taxon>Vertebrata</taxon>
        <taxon>Euteleostomi</taxon>
        <taxon>Mammalia</taxon>
        <taxon>Eutheria</taxon>
        <taxon>Laurasiatheria</taxon>
        <taxon>Chiroptera</taxon>
        <taxon>Yangochiroptera</taxon>
        <taxon>Molossidae</taxon>
        <taxon>Molossus</taxon>
    </lineage>
</organism>
<sequence>MGLAALLIGISRSDSVPSLLPSSSTLLGRCFAIPSWMEKQVHENEGRQASLLRSSELLALLCPLKDAAPLHPAGVMNVNGPCSHRRKGSWPSPAGSASSWAWPGVQLQFCLCEPCFGLWSVQPALQLLGSKGCSIFSHREPHLRALLWLGTLQYNCPWDSFSRPCSVALCSYTVLLVLSANLTSLDGPL</sequence>
<dbReference type="InParanoid" id="A0A7J8J030"/>
<protein>
    <submittedName>
        <fullName evidence="1">Uncharacterized protein</fullName>
    </submittedName>
</protein>
<proteinExistence type="predicted"/>
<keyword evidence="2" id="KW-1185">Reference proteome</keyword>
<evidence type="ECO:0000313" key="2">
    <source>
        <dbReference type="Proteomes" id="UP000550707"/>
    </source>
</evidence>
<comment type="caution">
    <text evidence="1">The sequence shown here is derived from an EMBL/GenBank/DDBJ whole genome shotgun (WGS) entry which is preliminary data.</text>
</comment>
<dbReference type="AlphaFoldDB" id="A0A7J8J030"/>
<name>A0A7J8J030_MOLMO</name>
<accession>A0A7J8J030</accession>
<gene>
    <name evidence="1" type="ORF">HJG59_010273</name>
</gene>
<dbReference type="EMBL" id="JACASF010000003">
    <property type="protein sequence ID" value="KAF6489871.1"/>
    <property type="molecule type" value="Genomic_DNA"/>
</dbReference>
<evidence type="ECO:0000313" key="1">
    <source>
        <dbReference type="EMBL" id="KAF6489871.1"/>
    </source>
</evidence>